<keyword evidence="6" id="KW-0804">Transcription</keyword>
<evidence type="ECO:0000256" key="5">
    <source>
        <dbReference type="PROSITE-ProRule" id="PRU00309"/>
    </source>
</evidence>
<keyword evidence="10" id="KW-1185">Reference proteome</keyword>
<protein>
    <recommendedName>
        <fullName evidence="6">THAP domain-containing protein 1</fullName>
    </recommendedName>
</protein>
<evidence type="ECO:0000313" key="9">
    <source>
        <dbReference type="EMBL" id="MEQ2198138.1"/>
    </source>
</evidence>
<keyword evidence="4 5" id="KW-0238">DNA-binding</keyword>
<proteinExistence type="inferred from homology"/>
<keyword evidence="3" id="KW-0862">Zinc</keyword>
<evidence type="ECO:0000256" key="2">
    <source>
        <dbReference type="ARBA" id="ARBA00022771"/>
    </source>
</evidence>
<dbReference type="Proteomes" id="UP001434883">
    <property type="component" value="Unassembled WGS sequence"/>
</dbReference>
<dbReference type="PANTHER" id="PTHR46600:SF7">
    <property type="entry name" value="SI:DKEY-228B2.6-RELATED"/>
    <property type="match status" value="1"/>
</dbReference>
<comment type="subcellular location">
    <subcellularLocation>
        <location evidence="6">Nucleus</location>
        <location evidence="6">Nucleoplasm</location>
    </subcellularLocation>
</comment>
<dbReference type="Pfam" id="PF05485">
    <property type="entry name" value="THAP"/>
    <property type="match status" value="1"/>
</dbReference>
<evidence type="ECO:0000313" key="10">
    <source>
        <dbReference type="Proteomes" id="UP001434883"/>
    </source>
</evidence>
<keyword evidence="6" id="KW-0805">Transcription regulation</keyword>
<keyword evidence="6" id="KW-0131">Cell cycle</keyword>
<accession>A0ABV0QQN0</accession>
<dbReference type="SUPFAM" id="SSF57716">
    <property type="entry name" value="Glucocorticoid receptor-like (DNA-binding domain)"/>
    <property type="match status" value="1"/>
</dbReference>
<dbReference type="SMART" id="SM00980">
    <property type="entry name" value="THAP"/>
    <property type="match status" value="1"/>
</dbReference>
<keyword evidence="6" id="KW-0175">Coiled coil</keyword>
<evidence type="ECO:0000256" key="6">
    <source>
        <dbReference type="RuleBase" id="RU369073"/>
    </source>
</evidence>
<evidence type="ECO:0000256" key="1">
    <source>
        <dbReference type="ARBA" id="ARBA00022723"/>
    </source>
</evidence>
<dbReference type="InterPro" id="IPR026516">
    <property type="entry name" value="THAP1/10"/>
</dbReference>
<feature type="compositionally biased region" description="Basic and acidic residues" evidence="7">
    <location>
        <begin position="81"/>
        <end position="90"/>
    </location>
</feature>
<keyword evidence="2 5" id="KW-0863">Zinc-finger</keyword>
<feature type="region of interest" description="Disordered" evidence="7">
    <location>
        <begin position="78"/>
        <end position="126"/>
    </location>
</feature>
<evidence type="ECO:0000256" key="7">
    <source>
        <dbReference type="SAM" id="MobiDB-lite"/>
    </source>
</evidence>
<dbReference type="PANTHER" id="PTHR46600">
    <property type="entry name" value="THAP DOMAIN-CONTAINING"/>
    <property type="match status" value="1"/>
</dbReference>
<sequence length="195" mass="22595">MGRYKCAYNCDHSTDPDVKFFKFPLYNPRKLRKWLSNMKWKDWAPTRFSVLCINHFEEQYIDRAGKCVTLREDAVPTIFSPHDKPQKNKASDGPGHRKHRPLGAKTPEKEPTPSATSPPVPTNSSVKIKELNQREEQHTGDKDQKNVEKWRIIVDEGLRKIDSFPHFFHGDYCVPQNILWAPDGDFSTVNTLTML</sequence>
<feature type="domain" description="THAP-type" evidence="8">
    <location>
        <begin position="1"/>
        <end position="79"/>
    </location>
</feature>
<reference evidence="9 10" key="1">
    <citation type="submission" date="2021-06" db="EMBL/GenBank/DDBJ databases">
        <authorList>
            <person name="Palmer J.M."/>
        </authorList>
    </citation>
    <scope>NUCLEOTIDE SEQUENCE [LARGE SCALE GENOMIC DNA]</scope>
    <source>
        <strain evidence="9 10">XC_2019</strain>
        <tissue evidence="9">Muscle</tissue>
    </source>
</reference>
<keyword evidence="1" id="KW-0479">Metal-binding</keyword>
<keyword evidence="6" id="KW-0539">Nucleus</keyword>
<evidence type="ECO:0000256" key="3">
    <source>
        <dbReference type="ARBA" id="ARBA00022833"/>
    </source>
</evidence>
<dbReference type="EMBL" id="JAHRIN010018783">
    <property type="protein sequence ID" value="MEQ2198138.1"/>
    <property type="molecule type" value="Genomic_DNA"/>
</dbReference>
<dbReference type="PROSITE" id="PS50950">
    <property type="entry name" value="ZF_THAP"/>
    <property type="match status" value="1"/>
</dbReference>
<evidence type="ECO:0000256" key="4">
    <source>
        <dbReference type="ARBA" id="ARBA00023125"/>
    </source>
</evidence>
<comment type="function">
    <text evidence="6">DNA-binding transcription regulator that regulates endothelial cell proliferation and G1/S cell-cycle progression. Specifically binds the 5'-[AT]NTNN[GT]GGCA[AGT]-3' core DNA sequence and acts by modulating expression of pRB-E2F cell-cycle target genes.</text>
</comment>
<gene>
    <name evidence="9" type="ORF">XENOCAPTIV_008359</name>
</gene>
<organism evidence="9 10">
    <name type="scientific">Xenoophorus captivus</name>
    <dbReference type="NCBI Taxonomy" id="1517983"/>
    <lineage>
        <taxon>Eukaryota</taxon>
        <taxon>Metazoa</taxon>
        <taxon>Chordata</taxon>
        <taxon>Craniata</taxon>
        <taxon>Vertebrata</taxon>
        <taxon>Euteleostomi</taxon>
        <taxon>Actinopterygii</taxon>
        <taxon>Neopterygii</taxon>
        <taxon>Teleostei</taxon>
        <taxon>Neoteleostei</taxon>
        <taxon>Acanthomorphata</taxon>
        <taxon>Ovalentaria</taxon>
        <taxon>Atherinomorphae</taxon>
        <taxon>Cyprinodontiformes</taxon>
        <taxon>Goodeidae</taxon>
        <taxon>Xenoophorus</taxon>
    </lineage>
</organism>
<dbReference type="SMART" id="SM00692">
    <property type="entry name" value="DM3"/>
    <property type="match status" value="1"/>
</dbReference>
<comment type="similarity">
    <text evidence="6">Belongs to the THAP1 family.</text>
</comment>
<comment type="caution">
    <text evidence="9">The sequence shown here is derived from an EMBL/GenBank/DDBJ whole genome shotgun (WGS) entry which is preliminary data.</text>
</comment>
<dbReference type="InterPro" id="IPR006612">
    <property type="entry name" value="THAP_Znf"/>
</dbReference>
<evidence type="ECO:0000259" key="8">
    <source>
        <dbReference type="PROSITE" id="PS50950"/>
    </source>
</evidence>
<name>A0ABV0QQN0_9TELE</name>